<organism evidence="4 5">
    <name type="scientific">Erysiphe neolycopersici</name>
    <dbReference type="NCBI Taxonomy" id="212602"/>
    <lineage>
        <taxon>Eukaryota</taxon>
        <taxon>Fungi</taxon>
        <taxon>Dikarya</taxon>
        <taxon>Ascomycota</taxon>
        <taxon>Pezizomycotina</taxon>
        <taxon>Leotiomycetes</taxon>
        <taxon>Erysiphales</taxon>
        <taxon>Erysiphaceae</taxon>
        <taxon>Erysiphe</taxon>
    </lineage>
</organism>
<dbReference type="EMBL" id="MCFK01007176">
    <property type="protein sequence ID" value="RKF57822.1"/>
    <property type="molecule type" value="Genomic_DNA"/>
</dbReference>
<accession>A0A420HK76</accession>
<keyword evidence="5" id="KW-1185">Reference proteome</keyword>
<dbReference type="InterPro" id="IPR019585">
    <property type="entry name" value="Rpn7/CSN1"/>
</dbReference>
<evidence type="ECO:0000259" key="3">
    <source>
        <dbReference type="PROSITE" id="PS50250"/>
    </source>
</evidence>
<dbReference type="Gene3D" id="1.25.40.570">
    <property type="match status" value="2"/>
</dbReference>
<dbReference type="GO" id="GO:0043161">
    <property type="term" value="P:proteasome-mediated ubiquitin-dependent protein catabolic process"/>
    <property type="evidence" value="ECO:0007669"/>
    <property type="project" value="TreeGrafter"/>
</dbReference>
<dbReference type="InterPro" id="IPR036390">
    <property type="entry name" value="WH_DNA-bd_sf"/>
</dbReference>
<evidence type="ECO:0000313" key="4">
    <source>
        <dbReference type="EMBL" id="RKF57822.1"/>
    </source>
</evidence>
<dbReference type="PANTHER" id="PTHR14145">
    <property type="entry name" value="26S PROTESOME SUBUNIT 6"/>
    <property type="match status" value="1"/>
</dbReference>
<feature type="coiled-coil region" evidence="2">
    <location>
        <begin position="106"/>
        <end position="137"/>
    </location>
</feature>
<dbReference type="PANTHER" id="PTHR14145:SF1">
    <property type="entry name" value="26S PROTEASOME NON-ATPASE REGULATORY SUBUNIT 6"/>
    <property type="match status" value="1"/>
</dbReference>
<dbReference type="Pfam" id="PF21154">
    <property type="entry name" value="RPN7_PSMD6_C"/>
    <property type="match status" value="1"/>
</dbReference>
<reference evidence="4 5" key="1">
    <citation type="journal article" date="2018" name="BMC Genomics">
        <title>Comparative genome analyses reveal sequence features reflecting distinct modes of host-adaptation between dicot and monocot powdery mildew.</title>
        <authorList>
            <person name="Wu Y."/>
            <person name="Ma X."/>
            <person name="Pan Z."/>
            <person name="Kale S.D."/>
            <person name="Song Y."/>
            <person name="King H."/>
            <person name="Zhang Q."/>
            <person name="Presley C."/>
            <person name="Deng X."/>
            <person name="Wei C.I."/>
            <person name="Xiao S."/>
        </authorList>
    </citation>
    <scope>NUCLEOTIDE SEQUENCE [LARGE SCALE GENOMIC DNA]</scope>
    <source>
        <strain evidence="4">UMSG2</strain>
    </source>
</reference>
<name>A0A420HK76_9PEZI</name>
<dbReference type="FunFam" id="1.25.40.570:FF:000021">
    <property type="entry name" value="Putative proteasome regulatory particle subunit"/>
    <property type="match status" value="1"/>
</dbReference>
<keyword evidence="1 4" id="KW-0647">Proteasome</keyword>
<comment type="caution">
    <text evidence="4">The sequence shown here is derived from an EMBL/GenBank/DDBJ whole genome shotgun (WGS) entry which is preliminary data.</text>
</comment>
<keyword evidence="2" id="KW-0175">Coiled coil</keyword>
<evidence type="ECO:0000256" key="1">
    <source>
        <dbReference type="ARBA" id="ARBA00022942"/>
    </source>
</evidence>
<dbReference type="Proteomes" id="UP000286134">
    <property type="component" value="Unassembled WGS sequence"/>
</dbReference>
<dbReference type="SUPFAM" id="SSF46785">
    <property type="entry name" value="Winged helix' DNA-binding domain"/>
    <property type="match status" value="1"/>
</dbReference>
<dbReference type="SMART" id="SM00088">
    <property type="entry name" value="PINT"/>
    <property type="match status" value="1"/>
</dbReference>
<dbReference type="GO" id="GO:0005838">
    <property type="term" value="C:proteasome regulatory particle"/>
    <property type="evidence" value="ECO:0007669"/>
    <property type="project" value="TreeGrafter"/>
</dbReference>
<feature type="domain" description="PCI" evidence="3">
    <location>
        <begin position="229"/>
        <end position="449"/>
    </location>
</feature>
<dbReference type="PROSITE" id="PS50250">
    <property type="entry name" value="PCI"/>
    <property type="match status" value="1"/>
</dbReference>
<dbReference type="InterPro" id="IPR049549">
    <property type="entry name" value="RPN7_PSMD6_C"/>
</dbReference>
<protein>
    <submittedName>
        <fullName evidence="4">Putative 26S proteasome regulatory subunit rpn7</fullName>
    </submittedName>
</protein>
<dbReference type="InterPro" id="IPR045135">
    <property type="entry name" value="Rpn7_N"/>
</dbReference>
<dbReference type="STRING" id="212602.A0A420HK76"/>
<evidence type="ECO:0000256" key="2">
    <source>
        <dbReference type="SAM" id="Coils"/>
    </source>
</evidence>
<proteinExistence type="predicted"/>
<evidence type="ECO:0000313" key="5">
    <source>
        <dbReference type="Proteomes" id="UP000286134"/>
    </source>
</evidence>
<sequence>MGADPQYAKYPFLYLAQDVFNLTNTFAPKSVQQESLESLKNAISEYKMAPLYRYITHPSEGILNENTAGGSQIESLYGKGSSASGMIANKKNLLPKFGLHWDEDFYEKLRKENDEALENFKKEEEEAAEKAGDTEVQAARGQRAEYLAMIGDKERAIAAYEELFEKTGILGTKIDIVLAIIRMGIFYGDKLLVKKLIDRAKILVESGGDWDRRNRLKAYQGLHLLTIRQYEASAPLLLDSLSTFTSYELCSYSSLVMYSVLVGSVSLKRCDFKSKVVDAPEIKAILGDGDESLSVLSGNLSASSTIDKGTKESVKSSSKTVVNLSAIGQDQPKAEKAIDFSPFAKLVRSLYTGSYQSFFVALADVETGFLRQDRYLYEHHGWFVREMRLRAYQQLLQSYRVVGLESMANDFGVSVEFLDHDLAKFIAAQRIPCTIDRVNGKGVIETNRPDNKNKQYSEVVKQGDQLITKLQKYGQAVRLRGSERA</sequence>
<dbReference type="AlphaFoldDB" id="A0A420HK76"/>
<gene>
    <name evidence="4" type="ORF">OnM2_071035</name>
</gene>
<dbReference type="Pfam" id="PF10602">
    <property type="entry name" value="RPN7"/>
    <property type="match status" value="1"/>
</dbReference>
<dbReference type="InterPro" id="IPR000717">
    <property type="entry name" value="PCI_dom"/>
</dbReference>
<dbReference type="Pfam" id="PF01399">
    <property type="entry name" value="PCI"/>
    <property type="match status" value="1"/>
</dbReference>
<dbReference type="FunFam" id="1.25.40.570:FF:000013">
    <property type="entry name" value="Proteasome regulatory particle subunit (RpnG)"/>
    <property type="match status" value="1"/>
</dbReference>